<name>A0A931BNI3_9HYPH</name>
<dbReference type="RefSeq" id="WP_196271166.1">
    <property type="nucleotide sequence ID" value="NZ_JADQDO010000002.1"/>
</dbReference>
<proteinExistence type="predicted"/>
<feature type="chain" id="PRO_5037012182" evidence="1">
    <location>
        <begin position="25"/>
        <end position="153"/>
    </location>
</feature>
<feature type="domain" description="DUF4440" evidence="2">
    <location>
        <begin position="44"/>
        <end position="137"/>
    </location>
</feature>
<reference evidence="3" key="1">
    <citation type="submission" date="2020-11" db="EMBL/GenBank/DDBJ databases">
        <authorList>
            <person name="Kim M.K."/>
        </authorList>
    </citation>
    <scope>NUCLEOTIDE SEQUENCE</scope>
    <source>
        <strain evidence="3">BT350</strain>
    </source>
</reference>
<keyword evidence="1" id="KW-0732">Signal</keyword>
<evidence type="ECO:0000313" key="3">
    <source>
        <dbReference type="EMBL" id="MBF9233203.1"/>
    </source>
</evidence>
<dbReference type="Proteomes" id="UP000599312">
    <property type="component" value="Unassembled WGS sequence"/>
</dbReference>
<dbReference type="EMBL" id="JADQDO010000002">
    <property type="protein sequence ID" value="MBF9233203.1"/>
    <property type="molecule type" value="Genomic_DNA"/>
</dbReference>
<sequence length="153" mass="16538">MPMTRTGALVAGLLFWGVSGPAAGQTMPAEQLMEADRAFNAMGQREGVGKAFIAYAADAPIMLRPPNMPILGKAELVEVFSKVTDSSLTWEPLKAEIAGSQDLGYTFGRYKVHQNGEVKLHGAYVTIWKKQPDGSWKYVLDGGGATPREVQKP</sequence>
<dbReference type="SUPFAM" id="SSF54427">
    <property type="entry name" value="NTF2-like"/>
    <property type="match status" value="1"/>
</dbReference>
<evidence type="ECO:0000259" key="2">
    <source>
        <dbReference type="Pfam" id="PF14534"/>
    </source>
</evidence>
<dbReference type="Pfam" id="PF14534">
    <property type="entry name" value="DUF4440"/>
    <property type="match status" value="1"/>
</dbReference>
<evidence type="ECO:0000313" key="4">
    <source>
        <dbReference type="Proteomes" id="UP000599312"/>
    </source>
</evidence>
<organism evidence="3 4">
    <name type="scientific">Microvirga alba</name>
    <dbReference type="NCBI Taxonomy" id="2791025"/>
    <lineage>
        <taxon>Bacteria</taxon>
        <taxon>Pseudomonadati</taxon>
        <taxon>Pseudomonadota</taxon>
        <taxon>Alphaproteobacteria</taxon>
        <taxon>Hyphomicrobiales</taxon>
        <taxon>Methylobacteriaceae</taxon>
        <taxon>Microvirga</taxon>
    </lineage>
</organism>
<accession>A0A931BNI3</accession>
<evidence type="ECO:0000256" key="1">
    <source>
        <dbReference type="SAM" id="SignalP"/>
    </source>
</evidence>
<dbReference type="Gene3D" id="3.10.450.50">
    <property type="match status" value="1"/>
</dbReference>
<comment type="caution">
    <text evidence="3">The sequence shown here is derived from an EMBL/GenBank/DDBJ whole genome shotgun (WGS) entry which is preliminary data.</text>
</comment>
<gene>
    <name evidence="3" type="ORF">I2H38_07385</name>
</gene>
<protein>
    <submittedName>
        <fullName evidence="3">Nuclear transport factor 2 family protein</fullName>
    </submittedName>
</protein>
<dbReference type="InterPro" id="IPR027843">
    <property type="entry name" value="DUF4440"/>
</dbReference>
<dbReference type="InterPro" id="IPR032710">
    <property type="entry name" value="NTF2-like_dom_sf"/>
</dbReference>
<dbReference type="AlphaFoldDB" id="A0A931BNI3"/>
<feature type="signal peptide" evidence="1">
    <location>
        <begin position="1"/>
        <end position="24"/>
    </location>
</feature>
<keyword evidence="4" id="KW-1185">Reference proteome</keyword>